<dbReference type="InterPro" id="IPR000477">
    <property type="entry name" value="RT_dom"/>
</dbReference>
<dbReference type="GO" id="GO:0003887">
    <property type="term" value="F:DNA-directed DNA polymerase activity"/>
    <property type="evidence" value="ECO:0007669"/>
    <property type="project" value="UniProtKB-KW"/>
</dbReference>
<dbReference type="InterPro" id="IPR016197">
    <property type="entry name" value="Chromo-like_dom_sf"/>
</dbReference>
<evidence type="ECO:0000256" key="7">
    <source>
        <dbReference type="ARBA" id="ARBA00022750"/>
    </source>
</evidence>
<dbReference type="Pfam" id="PF00385">
    <property type="entry name" value="Chromo"/>
    <property type="match status" value="1"/>
</dbReference>
<keyword evidence="20" id="KW-1185">Reference proteome</keyword>
<keyword evidence="5" id="KW-0540">Nuclease</keyword>
<keyword evidence="6" id="KW-0479">Metal-binding</keyword>
<dbReference type="InterPro" id="IPR021109">
    <property type="entry name" value="Peptidase_aspartic_dom_sf"/>
</dbReference>
<dbReference type="InterPro" id="IPR056924">
    <property type="entry name" value="SH3_Tf2-1"/>
</dbReference>
<dbReference type="InterPro" id="IPR001584">
    <property type="entry name" value="Integrase_cat-core"/>
</dbReference>
<dbReference type="InterPro" id="IPR000953">
    <property type="entry name" value="Chromo/chromo_shadow_dom"/>
</dbReference>
<evidence type="ECO:0000256" key="15">
    <source>
        <dbReference type="ARBA" id="ARBA00023125"/>
    </source>
</evidence>
<proteinExistence type="predicted"/>
<dbReference type="GO" id="GO:0046872">
    <property type="term" value="F:metal ion binding"/>
    <property type="evidence" value="ECO:0007669"/>
    <property type="project" value="UniProtKB-KW"/>
</dbReference>
<dbReference type="GO" id="GO:0006508">
    <property type="term" value="P:proteolysis"/>
    <property type="evidence" value="ECO:0007669"/>
    <property type="project" value="UniProtKB-KW"/>
</dbReference>
<dbReference type="EMBL" id="KN822246">
    <property type="protein sequence ID" value="KIM51660.1"/>
    <property type="molecule type" value="Genomic_DNA"/>
</dbReference>
<evidence type="ECO:0000256" key="5">
    <source>
        <dbReference type="ARBA" id="ARBA00022722"/>
    </source>
</evidence>
<evidence type="ECO:0000259" key="18">
    <source>
        <dbReference type="PROSITE" id="PS50994"/>
    </source>
</evidence>
<sequence length="1064" mass="121269">MNEVVSKIASLRVCIWGKELRVRAYVTNLGNWERLILGMPWMQEHNPIINWRSHTLIGWDLNPGDMDKKHPEALKKEFPTVQKTTISMELEAKIVKEAVSLPDQYKRFEIVFSETDIPLPEHRGCLDHEIKLAEDFKPKKGSIYPLSPKEREELDEFLNENLACGKIRPSVSPQAAPVFFVAKKDGKKCLIQDYRYLNSHMVVDSYPLPDIKTLLDDLASSSYFAKFDVRWGFTNIRIKAGDEWKAAFVTPRGVFEPLVMFFGQTNAPPAFQRYMNEMFSRMVGERKVVIFMDDVIIHGSTRDELTARIGEFLQTCKDENLRLKISKSTFETQEVDFLGYKVKSGQYSPCPVKMAAIKDWPTPTNLKELHSFIGFCNFYRMFIANFSQIAHPLHILTKKDQEYVWGEAQKQAFEELKNRLTSSPVLRLPCLSKPFIVQTNASKLGTGAVLLQMDDAGVTHPCAYLSQALVGAEQNYQVYDLELLAVIRVLKAWQPYLISPPEPTIFYTDHQNITYFRQPQDLTVRQMRWHSILQEYPIRFVHISGHKNGAPDLLSWMAHFVPSVTPQLTLIPNSLVDRKRGGVKNLNPGSFSVKTTKILKETPTSSTVDGQRPSEEVPKTAVLSGKGVLTLSNELAAKAREYYALQEYHDAWPAGHPGVGAMMKKVLKHLWWPMIHCDIHQYVHGCQTCQASKVNMHPMTPPITPHDVASNPFPFKQVSVDLVTDLPPARGCDSILTIVDQGLTKAAFFLLTNKSATSAKIASLYHNTVYPNYGIPDAVISDRGPQFVSSFTRDLYSKSGIELKATTAYRLQSNGEAERVNQEIGTYLRMYCAEKPDDWSLYLADAQFAHNSRIHSTHGQTPFYLLHGYEPTAYPSDVANTPGLAEERLEQLAANRDKAVIAHKRAQEAMIARKPGLAYKKFEVGDKVWLDARNLHLKTTRKLTPRRLSPFEVIEEVSPVVYKLRLPQAWRIHDVFHVSLLTPQVTTPEYGIPERPPLPELVDGESEFEVENILQHKFIGHKKEIRYLVQWRGYSRVESTWEPEEHLRNAPEVLEAYKSSHRLQ</sequence>
<dbReference type="GO" id="GO:0003723">
    <property type="term" value="F:RNA binding"/>
    <property type="evidence" value="ECO:0007669"/>
    <property type="project" value="UniProtKB-KW"/>
</dbReference>
<dbReference type="CDD" id="cd09274">
    <property type="entry name" value="RNase_HI_RT_Ty3"/>
    <property type="match status" value="1"/>
</dbReference>
<dbReference type="InterPro" id="IPR050951">
    <property type="entry name" value="Retrovirus_Pol_polyprotein"/>
</dbReference>
<dbReference type="Gene3D" id="3.10.10.10">
    <property type="entry name" value="HIV Type 1 Reverse Transcriptase, subunit A, domain 1"/>
    <property type="match status" value="1"/>
</dbReference>
<organism evidence="19 20">
    <name type="scientific">Scleroderma citrinum Foug A</name>
    <dbReference type="NCBI Taxonomy" id="1036808"/>
    <lineage>
        <taxon>Eukaryota</taxon>
        <taxon>Fungi</taxon>
        <taxon>Dikarya</taxon>
        <taxon>Basidiomycota</taxon>
        <taxon>Agaricomycotina</taxon>
        <taxon>Agaricomycetes</taxon>
        <taxon>Agaricomycetidae</taxon>
        <taxon>Boletales</taxon>
        <taxon>Sclerodermatineae</taxon>
        <taxon>Sclerodermataceae</taxon>
        <taxon>Scleroderma</taxon>
    </lineage>
</organism>
<dbReference type="Gene3D" id="1.10.340.70">
    <property type="match status" value="1"/>
</dbReference>
<keyword evidence="12" id="KW-0229">DNA integration</keyword>
<dbReference type="PROSITE" id="PS50013">
    <property type="entry name" value="CHROMO_2"/>
    <property type="match status" value="1"/>
</dbReference>
<dbReference type="GO" id="GO:0006338">
    <property type="term" value="P:chromatin remodeling"/>
    <property type="evidence" value="ECO:0007669"/>
    <property type="project" value="UniProtKB-ARBA"/>
</dbReference>
<name>A0A0C3CSV7_9AGAM</name>
<dbReference type="InterPro" id="IPR043128">
    <property type="entry name" value="Rev_trsase/Diguanyl_cyclase"/>
</dbReference>
<dbReference type="SMART" id="SM00298">
    <property type="entry name" value="CHROMO"/>
    <property type="match status" value="1"/>
</dbReference>
<feature type="domain" description="Chromo" evidence="17">
    <location>
        <begin position="1008"/>
        <end position="1064"/>
    </location>
</feature>
<dbReference type="HOGENOM" id="CLU_000384_38_1_1"/>
<evidence type="ECO:0000256" key="12">
    <source>
        <dbReference type="ARBA" id="ARBA00022908"/>
    </source>
</evidence>
<keyword evidence="8" id="KW-0255">Endonuclease</keyword>
<keyword evidence="3" id="KW-0808">Transferase</keyword>
<dbReference type="InterPro" id="IPR041373">
    <property type="entry name" value="RT_RNaseH"/>
</dbReference>
<keyword evidence="15" id="KW-0238">DNA-binding</keyword>
<dbReference type="Gene3D" id="3.30.70.270">
    <property type="match status" value="2"/>
</dbReference>
<evidence type="ECO:0000256" key="6">
    <source>
        <dbReference type="ARBA" id="ARBA00022723"/>
    </source>
</evidence>
<evidence type="ECO:0000313" key="19">
    <source>
        <dbReference type="EMBL" id="KIM51660.1"/>
    </source>
</evidence>
<dbReference type="CDD" id="cd01647">
    <property type="entry name" value="RT_LTR"/>
    <property type="match status" value="1"/>
</dbReference>
<evidence type="ECO:0000256" key="9">
    <source>
        <dbReference type="ARBA" id="ARBA00022801"/>
    </source>
</evidence>
<evidence type="ECO:0000256" key="8">
    <source>
        <dbReference type="ARBA" id="ARBA00022759"/>
    </source>
</evidence>
<evidence type="ECO:0000256" key="1">
    <source>
        <dbReference type="ARBA" id="ARBA00012493"/>
    </source>
</evidence>
<dbReference type="GO" id="GO:0006310">
    <property type="term" value="P:DNA recombination"/>
    <property type="evidence" value="ECO:0007669"/>
    <property type="project" value="UniProtKB-KW"/>
</dbReference>
<evidence type="ECO:0000256" key="2">
    <source>
        <dbReference type="ARBA" id="ARBA00022670"/>
    </source>
</evidence>
<dbReference type="InterPro" id="IPR023780">
    <property type="entry name" value="Chromo_domain"/>
</dbReference>
<dbReference type="GO" id="GO:0003677">
    <property type="term" value="F:DNA binding"/>
    <property type="evidence" value="ECO:0007669"/>
    <property type="project" value="UniProtKB-KW"/>
</dbReference>
<dbReference type="CDD" id="cd00024">
    <property type="entry name" value="CD_CSD"/>
    <property type="match status" value="1"/>
</dbReference>
<dbReference type="FunFam" id="3.30.70.270:FF:000020">
    <property type="entry name" value="Transposon Tf2-6 polyprotein-like Protein"/>
    <property type="match status" value="1"/>
</dbReference>
<dbReference type="InParanoid" id="A0A0C3CSV7"/>
<dbReference type="Pfam" id="PF17917">
    <property type="entry name" value="RT_RNaseH"/>
    <property type="match status" value="1"/>
</dbReference>
<evidence type="ECO:0000256" key="11">
    <source>
        <dbReference type="ARBA" id="ARBA00022884"/>
    </source>
</evidence>
<dbReference type="PROSITE" id="PS50994">
    <property type="entry name" value="INTEGRASE"/>
    <property type="match status" value="1"/>
</dbReference>
<dbReference type="InterPro" id="IPR041588">
    <property type="entry name" value="Integrase_H2C2"/>
</dbReference>
<keyword evidence="2" id="KW-0645">Protease</keyword>
<evidence type="ECO:0000259" key="17">
    <source>
        <dbReference type="PROSITE" id="PS50013"/>
    </source>
</evidence>
<keyword evidence="11" id="KW-0694">RNA-binding</keyword>
<dbReference type="PANTHER" id="PTHR37984">
    <property type="entry name" value="PROTEIN CBG26694"/>
    <property type="match status" value="1"/>
</dbReference>
<keyword evidence="7" id="KW-0064">Aspartyl protease</keyword>
<dbReference type="Pfam" id="PF00078">
    <property type="entry name" value="RVT_1"/>
    <property type="match status" value="1"/>
</dbReference>
<dbReference type="GO" id="GO:0004190">
    <property type="term" value="F:aspartic-type endopeptidase activity"/>
    <property type="evidence" value="ECO:0007669"/>
    <property type="project" value="UniProtKB-KW"/>
</dbReference>
<evidence type="ECO:0000256" key="14">
    <source>
        <dbReference type="ARBA" id="ARBA00022932"/>
    </source>
</evidence>
<dbReference type="SUPFAM" id="SSF56672">
    <property type="entry name" value="DNA/RNA polymerases"/>
    <property type="match status" value="1"/>
</dbReference>
<evidence type="ECO:0000256" key="10">
    <source>
        <dbReference type="ARBA" id="ARBA00022842"/>
    </source>
</evidence>
<dbReference type="InterPro" id="IPR043502">
    <property type="entry name" value="DNA/RNA_pol_sf"/>
</dbReference>
<dbReference type="PANTHER" id="PTHR37984:SF5">
    <property type="entry name" value="PROTEIN NYNRIN-LIKE"/>
    <property type="match status" value="1"/>
</dbReference>
<dbReference type="Proteomes" id="UP000053989">
    <property type="component" value="Unassembled WGS sequence"/>
</dbReference>
<keyword evidence="13" id="KW-0695">RNA-directed DNA polymerase</keyword>
<gene>
    <name evidence="19" type="ORF">SCLCIDRAFT_142792</name>
</gene>
<dbReference type="GO" id="GO:0005634">
    <property type="term" value="C:nucleus"/>
    <property type="evidence" value="ECO:0007669"/>
    <property type="project" value="UniProtKB-ARBA"/>
</dbReference>
<dbReference type="GO" id="GO:0003964">
    <property type="term" value="F:RNA-directed DNA polymerase activity"/>
    <property type="evidence" value="ECO:0007669"/>
    <property type="project" value="UniProtKB-KW"/>
</dbReference>
<dbReference type="EC" id="2.7.7.49" evidence="1"/>
<protein>
    <recommendedName>
        <fullName evidence="1">RNA-directed DNA polymerase</fullName>
        <ecNumber evidence="1">2.7.7.49</ecNumber>
    </recommendedName>
</protein>
<feature type="domain" description="Integrase catalytic" evidence="18">
    <location>
        <begin position="708"/>
        <end position="870"/>
    </location>
</feature>
<evidence type="ECO:0000313" key="20">
    <source>
        <dbReference type="Proteomes" id="UP000053989"/>
    </source>
</evidence>
<dbReference type="Gene3D" id="3.30.420.10">
    <property type="entry name" value="Ribonuclease H-like superfamily/Ribonuclease H"/>
    <property type="match status" value="1"/>
</dbReference>
<keyword evidence="16" id="KW-0233">DNA recombination</keyword>
<accession>A0A0C3CSV7</accession>
<evidence type="ECO:0000256" key="16">
    <source>
        <dbReference type="ARBA" id="ARBA00023172"/>
    </source>
</evidence>
<dbReference type="OrthoDB" id="3341476at2759"/>
<reference evidence="19 20" key="1">
    <citation type="submission" date="2014-04" db="EMBL/GenBank/DDBJ databases">
        <authorList>
            <consortium name="DOE Joint Genome Institute"/>
            <person name="Kuo A."/>
            <person name="Kohler A."/>
            <person name="Nagy L.G."/>
            <person name="Floudas D."/>
            <person name="Copeland A."/>
            <person name="Barry K.W."/>
            <person name="Cichocki N."/>
            <person name="Veneault-Fourrey C."/>
            <person name="LaButti K."/>
            <person name="Lindquist E.A."/>
            <person name="Lipzen A."/>
            <person name="Lundell T."/>
            <person name="Morin E."/>
            <person name="Murat C."/>
            <person name="Sun H."/>
            <person name="Tunlid A."/>
            <person name="Henrissat B."/>
            <person name="Grigoriev I.V."/>
            <person name="Hibbett D.S."/>
            <person name="Martin F."/>
            <person name="Nordberg H.P."/>
            <person name="Cantor M.N."/>
            <person name="Hua S.X."/>
        </authorList>
    </citation>
    <scope>NUCLEOTIDE SEQUENCE [LARGE SCALE GENOMIC DNA]</scope>
    <source>
        <strain evidence="19 20">Foug A</strain>
    </source>
</reference>
<keyword evidence="10" id="KW-0460">Magnesium</keyword>
<keyword evidence="9" id="KW-0378">Hydrolase</keyword>
<reference evidence="20" key="2">
    <citation type="submission" date="2015-01" db="EMBL/GenBank/DDBJ databases">
        <title>Evolutionary Origins and Diversification of the Mycorrhizal Mutualists.</title>
        <authorList>
            <consortium name="DOE Joint Genome Institute"/>
            <consortium name="Mycorrhizal Genomics Consortium"/>
            <person name="Kohler A."/>
            <person name="Kuo A."/>
            <person name="Nagy L.G."/>
            <person name="Floudas D."/>
            <person name="Copeland A."/>
            <person name="Barry K.W."/>
            <person name="Cichocki N."/>
            <person name="Veneault-Fourrey C."/>
            <person name="LaButti K."/>
            <person name="Lindquist E.A."/>
            <person name="Lipzen A."/>
            <person name="Lundell T."/>
            <person name="Morin E."/>
            <person name="Murat C."/>
            <person name="Riley R."/>
            <person name="Ohm R."/>
            <person name="Sun H."/>
            <person name="Tunlid A."/>
            <person name="Henrissat B."/>
            <person name="Grigoriev I.V."/>
            <person name="Hibbett D.S."/>
            <person name="Martin F."/>
        </authorList>
    </citation>
    <scope>NUCLEOTIDE SEQUENCE [LARGE SCALE GENOMIC DNA]</scope>
    <source>
        <strain evidence="20">Foug A</strain>
    </source>
</reference>
<dbReference type="Gene3D" id="2.40.50.40">
    <property type="match status" value="1"/>
</dbReference>
<dbReference type="Pfam" id="PF24626">
    <property type="entry name" value="SH3_Tf2-1"/>
    <property type="match status" value="1"/>
</dbReference>
<dbReference type="SUPFAM" id="SSF53098">
    <property type="entry name" value="Ribonuclease H-like"/>
    <property type="match status" value="1"/>
</dbReference>
<evidence type="ECO:0000256" key="4">
    <source>
        <dbReference type="ARBA" id="ARBA00022695"/>
    </source>
</evidence>
<keyword evidence="4" id="KW-0548">Nucleotidyltransferase</keyword>
<dbReference type="Pfam" id="PF17921">
    <property type="entry name" value="Integrase_H2C2"/>
    <property type="match status" value="1"/>
</dbReference>
<dbReference type="GO" id="GO:0004519">
    <property type="term" value="F:endonuclease activity"/>
    <property type="evidence" value="ECO:0007669"/>
    <property type="project" value="UniProtKB-KW"/>
</dbReference>
<evidence type="ECO:0000256" key="3">
    <source>
        <dbReference type="ARBA" id="ARBA00022679"/>
    </source>
</evidence>
<dbReference type="InterPro" id="IPR036397">
    <property type="entry name" value="RNaseH_sf"/>
</dbReference>
<dbReference type="Gene3D" id="2.40.70.10">
    <property type="entry name" value="Acid Proteases"/>
    <property type="match status" value="1"/>
</dbReference>
<dbReference type="STRING" id="1036808.A0A0C3CSV7"/>
<keyword evidence="14" id="KW-0239">DNA-directed DNA polymerase</keyword>
<dbReference type="SUPFAM" id="SSF54160">
    <property type="entry name" value="Chromo domain-like"/>
    <property type="match status" value="1"/>
</dbReference>
<dbReference type="GO" id="GO:0015074">
    <property type="term" value="P:DNA integration"/>
    <property type="evidence" value="ECO:0007669"/>
    <property type="project" value="UniProtKB-KW"/>
</dbReference>
<dbReference type="AlphaFoldDB" id="A0A0C3CSV7"/>
<evidence type="ECO:0000256" key="13">
    <source>
        <dbReference type="ARBA" id="ARBA00022918"/>
    </source>
</evidence>
<dbReference type="InterPro" id="IPR012337">
    <property type="entry name" value="RNaseH-like_sf"/>
</dbReference>